<comment type="similarity">
    <text evidence="3">Belongs to the Nudix hydrolase family. NudK subfamily.</text>
</comment>
<proteinExistence type="inferred from homology"/>
<dbReference type="InterPro" id="IPR000086">
    <property type="entry name" value="NUDIX_hydrolase_dom"/>
</dbReference>
<evidence type="ECO:0000256" key="2">
    <source>
        <dbReference type="ARBA" id="ARBA00001946"/>
    </source>
</evidence>
<evidence type="ECO:0000256" key="6">
    <source>
        <dbReference type="ARBA" id="ARBA00032162"/>
    </source>
</evidence>
<feature type="domain" description="Nudix hydrolase" evidence="8">
    <location>
        <begin position="43"/>
        <end position="170"/>
    </location>
</feature>
<evidence type="ECO:0000256" key="1">
    <source>
        <dbReference type="ARBA" id="ARBA00000847"/>
    </source>
</evidence>
<sequence length="178" mass="19963">MHKHYNKLKETKVKTGVIHRGVVGFNKDTVKLIDGSVVTREYMVHPGASAVLPVIDDKVVLVEQYRYPVGRTTWEIPAGKMKKGQTPLACAKAELKEETGYSGKVKKLISFHPCCAFSDEVLHIFTATDLKPGKTNPDEDEFLNIKLFPLKTAYNMIKKGVIRDAKTIIALSLYKNME</sequence>
<dbReference type="RefSeq" id="WP_012414390.1">
    <property type="nucleotide sequence ID" value="NC_010644.1"/>
</dbReference>
<dbReference type="AlphaFoldDB" id="B2KB16"/>
<accession>B2KB16</accession>
<dbReference type="Gene3D" id="3.90.79.10">
    <property type="entry name" value="Nucleoside Triphosphate Pyrophosphohydrolase"/>
    <property type="match status" value="1"/>
</dbReference>
<dbReference type="SUPFAM" id="SSF55811">
    <property type="entry name" value="Nudix"/>
    <property type="match status" value="1"/>
</dbReference>
<dbReference type="STRING" id="445932.Emin_0213"/>
<dbReference type="KEGG" id="emi:Emin_0213"/>
<name>B2KB16_ELUMP</name>
<dbReference type="OrthoDB" id="9806150at2"/>
<evidence type="ECO:0000256" key="5">
    <source>
        <dbReference type="ARBA" id="ARBA00022801"/>
    </source>
</evidence>
<dbReference type="HOGENOM" id="CLU_062658_5_2_0"/>
<evidence type="ECO:0000256" key="7">
    <source>
        <dbReference type="ARBA" id="ARBA00032272"/>
    </source>
</evidence>
<evidence type="ECO:0000256" key="4">
    <source>
        <dbReference type="ARBA" id="ARBA00016377"/>
    </source>
</evidence>
<gene>
    <name evidence="9" type="ordered locus">Emin_0213</name>
</gene>
<comment type="cofactor">
    <cofactor evidence="2">
        <name>Mg(2+)</name>
        <dbReference type="ChEBI" id="CHEBI:18420"/>
    </cofactor>
</comment>
<dbReference type="InterPro" id="IPR015797">
    <property type="entry name" value="NUDIX_hydrolase-like_dom_sf"/>
</dbReference>
<dbReference type="Proteomes" id="UP000001029">
    <property type="component" value="Chromosome"/>
</dbReference>
<evidence type="ECO:0000313" key="10">
    <source>
        <dbReference type="Proteomes" id="UP000001029"/>
    </source>
</evidence>
<dbReference type="PROSITE" id="PS51462">
    <property type="entry name" value="NUDIX"/>
    <property type="match status" value="1"/>
</dbReference>
<dbReference type="PANTHER" id="PTHR11839:SF18">
    <property type="entry name" value="NUDIX HYDROLASE DOMAIN-CONTAINING PROTEIN"/>
    <property type="match status" value="1"/>
</dbReference>
<reference evidence="9 10" key="1">
    <citation type="journal article" date="2009" name="Appl. Environ. Microbiol.">
        <title>Genomic analysis of 'Elusimicrobium minutum,' the first cultivated representative of the phylum 'Elusimicrobia' (formerly termite group 1).</title>
        <authorList>
            <person name="Herlemann D.P.R."/>
            <person name="Geissinger O."/>
            <person name="Ikeda-Ohtsubo W."/>
            <person name="Kunin V."/>
            <person name="Sun H."/>
            <person name="Lapidus A."/>
            <person name="Hugenholtz P."/>
            <person name="Brune A."/>
        </authorList>
    </citation>
    <scope>NUCLEOTIDE SEQUENCE [LARGE SCALE GENOMIC DNA]</scope>
    <source>
        <strain evidence="9 10">Pei191</strain>
    </source>
</reference>
<evidence type="ECO:0000313" key="9">
    <source>
        <dbReference type="EMBL" id="ACC97775.1"/>
    </source>
</evidence>
<evidence type="ECO:0000256" key="3">
    <source>
        <dbReference type="ARBA" id="ARBA00007275"/>
    </source>
</evidence>
<keyword evidence="10" id="KW-1185">Reference proteome</keyword>
<keyword evidence="5 9" id="KW-0378">Hydrolase</keyword>
<dbReference type="GO" id="GO:0019693">
    <property type="term" value="P:ribose phosphate metabolic process"/>
    <property type="evidence" value="ECO:0007669"/>
    <property type="project" value="TreeGrafter"/>
</dbReference>
<dbReference type="Pfam" id="PF00293">
    <property type="entry name" value="NUDIX"/>
    <property type="match status" value="1"/>
</dbReference>
<dbReference type="EMBL" id="CP001055">
    <property type="protein sequence ID" value="ACC97775.1"/>
    <property type="molecule type" value="Genomic_DNA"/>
</dbReference>
<evidence type="ECO:0000259" key="8">
    <source>
        <dbReference type="PROSITE" id="PS51462"/>
    </source>
</evidence>
<dbReference type="GO" id="GO:0006753">
    <property type="term" value="P:nucleoside phosphate metabolic process"/>
    <property type="evidence" value="ECO:0007669"/>
    <property type="project" value="TreeGrafter"/>
</dbReference>
<dbReference type="GO" id="GO:0016787">
    <property type="term" value="F:hydrolase activity"/>
    <property type="evidence" value="ECO:0007669"/>
    <property type="project" value="UniProtKB-KW"/>
</dbReference>
<protein>
    <recommendedName>
        <fullName evidence="4">GDP-mannose pyrophosphatase</fullName>
    </recommendedName>
    <alternativeName>
        <fullName evidence="6">GDP-mannose hydrolase</fullName>
    </alternativeName>
    <alternativeName>
        <fullName evidence="7">GDPMK</fullName>
    </alternativeName>
</protein>
<dbReference type="PANTHER" id="PTHR11839">
    <property type="entry name" value="UDP/ADP-SUGAR PYROPHOSPHATASE"/>
    <property type="match status" value="1"/>
</dbReference>
<comment type="catalytic activity">
    <reaction evidence="1">
        <text>GDP-alpha-D-mannose + H2O = alpha-D-mannose 1-phosphate + GMP + 2 H(+)</text>
        <dbReference type="Rhea" id="RHEA:27978"/>
        <dbReference type="ChEBI" id="CHEBI:15377"/>
        <dbReference type="ChEBI" id="CHEBI:15378"/>
        <dbReference type="ChEBI" id="CHEBI:57527"/>
        <dbReference type="ChEBI" id="CHEBI:58115"/>
        <dbReference type="ChEBI" id="CHEBI:58409"/>
    </reaction>
</comment>
<organism evidence="9 10">
    <name type="scientific">Elusimicrobium minutum (strain Pei191)</name>
    <dbReference type="NCBI Taxonomy" id="445932"/>
    <lineage>
        <taxon>Bacteria</taxon>
        <taxon>Pseudomonadati</taxon>
        <taxon>Elusimicrobiota</taxon>
        <taxon>Elusimicrobia</taxon>
        <taxon>Elusimicrobiales</taxon>
        <taxon>Elusimicrobiaceae</taxon>
        <taxon>Elusimicrobium</taxon>
    </lineage>
</organism>